<protein>
    <submittedName>
        <fullName evidence="1">Uncharacterized protein</fullName>
    </submittedName>
</protein>
<reference evidence="1" key="2">
    <citation type="submission" date="2022-01" db="EMBL/GenBank/DDBJ databases">
        <authorList>
            <person name="Yamashiro T."/>
            <person name="Shiraishi A."/>
            <person name="Satake H."/>
            <person name="Nakayama K."/>
        </authorList>
    </citation>
    <scope>NUCLEOTIDE SEQUENCE</scope>
</reference>
<gene>
    <name evidence="1" type="ORF">Tco_0654659</name>
</gene>
<dbReference type="Proteomes" id="UP001151760">
    <property type="component" value="Unassembled WGS sequence"/>
</dbReference>
<proteinExistence type="predicted"/>
<comment type="caution">
    <text evidence="1">The sequence shown here is derived from an EMBL/GenBank/DDBJ whole genome shotgun (WGS) entry which is preliminary data.</text>
</comment>
<reference evidence="1" key="1">
    <citation type="journal article" date="2022" name="Int. J. Mol. Sci.">
        <title>Draft Genome of Tanacetum Coccineum: Genomic Comparison of Closely Related Tanacetum-Family Plants.</title>
        <authorList>
            <person name="Yamashiro T."/>
            <person name="Shiraishi A."/>
            <person name="Nakayama K."/>
            <person name="Satake H."/>
        </authorList>
    </citation>
    <scope>NUCLEOTIDE SEQUENCE</scope>
</reference>
<sequence>MQGSDISQQERHSRLMNEFDKFMAVEGESLTSVYERFSTLMNVIDRNNVCPQEIPINTKFLNSLQLEWSKYVTTTRLSYFHSPQTYDVTPPLSVIDNDDDYQGEIQGDAQEDKLTTAIILLARAITQRYSTPTNNCLRTLSSTRNQSVIQDGRVNIQSKNVGHAWNGNKNVGRQNMNQATNAGNGWFNQLKNMIRMSKGI</sequence>
<dbReference type="EMBL" id="BQNB010009180">
    <property type="protein sequence ID" value="GJS59875.1"/>
    <property type="molecule type" value="Genomic_DNA"/>
</dbReference>
<organism evidence="1 2">
    <name type="scientific">Tanacetum coccineum</name>
    <dbReference type="NCBI Taxonomy" id="301880"/>
    <lineage>
        <taxon>Eukaryota</taxon>
        <taxon>Viridiplantae</taxon>
        <taxon>Streptophyta</taxon>
        <taxon>Embryophyta</taxon>
        <taxon>Tracheophyta</taxon>
        <taxon>Spermatophyta</taxon>
        <taxon>Magnoliopsida</taxon>
        <taxon>eudicotyledons</taxon>
        <taxon>Gunneridae</taxon>
        <taxon>Pentapetalae</taxon>
        <taxon>asterids</taxon>
        <taxon>campanulids</taxon>
        <taxon>Asterales</taxon>
        <taxon>Asteraceae</taxon>
        <taxon>Asteroideae</taxon>
        <taxon>Anthemideae</taxon>
        <taxon>Anthemidinae</taxon>
        <taxon>Tanacetum</taxon>
    </lineage>
</organism>
<evidence type="ECO:0000313" key="2">
    <source>
        <dbReference type="Proteomes" id="UP001151760"/>
    </source>
</evidence>
<keyword evidence="2" id="KW-1185">Reference proteome</keyword>
<name>A0ABQ4X4R9_9ASTR</name>
<accession>A0ABQ4X4R9</accession>
<evidence type="ECO:0000313" key="1">
    <source>
        <dbReference type="EMBL" id="GJS59875.1"/>
    </source>
</evidence>